<feature type="domain" description="WCX" evidence="2">
    <location>
        <begin position="256"/>
        <end position="332"/>
    </location>
</feature>
<keyword evidence="3" id="KW-0238">DNA-binding</keyword>
<dbReference type="PANTHER" id="PTHR34580">
    <property type="match status" value="1"/>
</dbReference>
<dbReference type="PROSITE" id="PS52050">
    <property type="entry name" value="WYL"/>
    <property type="match status" value="1"/>
</dbReference>
<dbReference type="Pfam" id="PF13280">
    <property type="entry name" value="WYL"/>
    <property type="match status" value="1"/>
</dbReference>
<evidence type="ECO:0000313" key="3">
    <source>
        <dbReference type="EMBL" id="SHJ67009.1"/>
    </source>
</evidence>
<gene>
    <name evidence="3" type="ORF">SAMN04487911_1304</name>
</gene>
<dbReference type="InterPro" id="IPR057727">
    <property type="entry name" value="WCX_dom"/>
</dbReference>
<sequence length="337" mass="39477">MAKNKHQHIRYNTLDKCFSNFFIAYSFEDLLHEVNKAIAEFDPTSGGINQRQLRKDIAWFKHADGYNAPLKAYRGPNGYYYRYEDKGFSINKSPLSETEMVQLNNALSILKRFEGSPEFEWINETTTILNDKLGLQDPDQKVLVLEANVDYTGYEHMAPIFNAIIHKKVLRISYSPFDEQKPINTFNFHPYLLKQYNNRWFAFGKNEAADHMQWNVPLDRIAALEIQKEVPYSKDTTDWKAFFKDFVGVTKEEGPVEKIKLRFKQHRLQYFTTKPIHTEWDEVTEDGTTYITLDVLINKELIQQLLSYGQDVAVIEPASLKQQMKKHAEAMADYYKN</sequence>
<dbReference type="InterPro" id="IPR051534">
    <property type="entry name" value="CBASS_pafABC_assoc_protein"/>
</dbReference>
<protein>
    <submittedName>
        <fullName evidence="3">Predicted DNA-binding transcriptional regulator YafY, contains an HTH and WYL domains</fullName>
    </submittedName>
</protein>
<dbReference type="Pfam" id="PF25583">
    <property type="entry name" value="WCX"/>
    <property type="match status" value="1"/>
</dbReference>
<proteinExistence type="predicted"/>
<dbReference type="GO" id="GO:0003677">
    <property type="term" value="F:DNA binding"/>
    <property type="evidence" value="ECO:0007669"/>
    <property type="project" value="UniProtKB-KW"/>
</dbReference>
<accession>A0A1M6L7L6</accession>
<keyword evidence="4" id="KW-1185">Reference proteome</keyword>
<dbReference type="OrthoDB" id="43316at2"/>
<dbReference type="InterPro" id="IPR026881">
    <property type="entry name" value="WYL_dom"/>
</dbReference>
<evidence type="ECO:0000259" key="2">
    <source>
        <dbReference type="Pfam" id="PF25583"/>
    </source>
</evidence>
<dbReference type="RefSeq" id="WP_072765543.1">
    <property type="nucleotide sequence ID" value="NZ_FQYX01000030.1"/>
</dbReference>
<dbReference type="STRING" id="558155.SAMN04487911_1304"/>
<organism evidence="3 4">
    <name type="scientific">Arenibacter nanhaiticus</name>
    <dbReference type="NCBI Taxonomy" id="558155"/>
    <lineage>
        <taxon>Bacteria</taxon>
        <taxon>Pseudomonadati</taxon>
        <taxon>Bacteroidota</taxon>
        <taxon>Flavobacteriia</taxon>
        <taxon>Flavobacteriales</taxon>
        <taxon>Flavobacteriaceae</taxon>
        <taxon>Arenibacter</taxon>
    </lineage>
</organism>
<feature type="domain" description="WYL" evidence="1">
    <location>
        <begin position="155"/>
        <end position="225"/>
    </location>
</feature>
<dbReference type="Proteomes" id="UP000184231">
    <property type="component" value="Unassembled WGS sequence"/>
</dbReference>
<dbReference type="AlphaFoldDB" id="A0A1M6L7L6"/>
<evidence type="ECO:0000313" key="4">
    <source>
        <dbReference type="Proteomes" id="UP000184231"/>
    </source>
</evidence>
<evidence type="ECO:0000259" key="1">
    <source>
        <dbReference type="Pfam" id="PF13280"/>
    </source>
</evidence>
<reference evidence="3 4" key="1">
    <citation type="submission" date="2016-11" db="EMBL/GenBank/DDBJ databases">
        <authorList>
            <person name="Jaros S."/>
            <person name="Januszkiewicz K."/>
            <person name="Wedrychowicz H."/>
        </authorList>
    </citation>
    <scope>NUCLEOTIDE SEQUENCE [LARGE SCALE GENOMIC DNA]</scope>
    <source>
        <strain evidence="3 4">CGMCC 1.8863</strain>
    </source>
</reference>
<name>A0A1M6L7L6_9FLAO</name>
<dbReference type="PANTHER" id="PTHR34580:SF9">
    <property type="entry name" value="SLL5097 PROTEIN"/>
    <property type="match status" value="1"/>
</dbReference>
<dbReference type="EMBL" id="FQYX01000030">
    <property type="protein sequence ID" value="SHJ67009.1"/>
    <property type="molecule type" value="Genomic_DNA"/>
</dbReference>